<name>A0A1H6RRK4_9BACT</name>
<feature type="region of interest" description="Disordered" evidence="1">
    <location>
        <begin position="127"/>
        <end position="175"/>
    </location>
</feature>
<evidence type="ECO:0000313" key="3">
    <source>
        <dbReference type="EMBL" id="SEI55147.1"/>
    </source>
</evidence>
<keyword evidence="2" id="KW-0732">Signal</keyword>
<dbReference type="STRING" id="408657.SAMN04487995_1311"/>
<dbReference type="EMBL" id="FNXY01000002">
    <property type="protein sequence ID" value="SEI55147.1"/>
    <property type="molecule type" value="Genomic_DNA"/>
</dbReference>
<reference evidence="3 4" key="1">
    <citation type="submission" date="2016-10" db="EMBL/GenBank/DDBJ databases">
        <authorList>
            <person name="de Groot N.N."/>
        </authorList>
    </citation>
    <scope>NUCLEOTIDE SEQUENCE [LARGE SCALE GENOMIC DNA]</scope>
    <source>
        <strain evidence="3 4">DSM 19938</strain>
    </source>
</reference>
<keyword evidence="4" id="KW-1185">Reference proteome</keyword>
<feature type="compositionally biased region" description="Basic and acidic residues" evidence="1">
    <location>
        <begin position="141"/>
        <end position="175"/>
    </location>
</feature>
<accession>A0A1H6RRK4</accession>
<dbReference type="OrthoDB" id="799522at2"/>
<proteinExistence type="predicted"/>
<dbReference type="Proteomes" id="UP000199532">
    <property type="component" value="Unassembled WGS sequence"/>
</dbReference>
<dbReference type="AlphaFoldDB" id="A0A1H6RRK4"/>
<organism evidence="3 4">
    <name type="scientific">Dyadobacter koreensis</name>
    <dbReference type="NCBI Taxonomy" id="408657"/>
    <lineage>
        <taxon>Bacteria</taxon>
        <taxon>Pseudomonadati</taxon>
        <taxon>Bacteroidota</taxon>
        <taxon>Cytophagia</taxon>
        <taxon>Cytophagales</taxon>
        <taxon>Spirosomataceae</taxon>
        <taxon>Dyadobacter</taxon>
    </lineage>
</organism>
<dbReference type="RefSeq" id="WP_090333601.1">
    <property type="nucleotide sequence ID" value="NZ_FNXY01000002.1"/>
</dbReference>
<evidence type="ECO:0000256" key="1">
    <source>
        <dbReference type="SAM" id="MobiDB-lite"/>
    </source>
</evidence>
<feature type="chain" id="PRO_5011725829" description="Secreted protein" evidence="2">
    <location>
        <begin position="23"/>
        <end position="175"/>
    </location>
</feature>
<evidence type="ECO:0000313" key="4">
    <source>
        <dbReference type="Proteomes" id="UP000199532"/>
    </source>
</evidence>
<sequence length="175" mass="20633">MKKIMFSIIVLLSLSAAQESNAQISLSINIGSQPAWGPTGYNHVDFYYLPDINAYYDVTRAQYVYQNGAQWVYVSSLPSRYRNYDIYNSYKVVVNEPRPFLHNNIHISQYARYKGNHNQQIIRDSRDQRYYQSAGHPKYQVTKDRNRGYVKGNDRNDHYGRNDNSRNDNKGYRRN</sequence>
<evidence type="ECO:0008006" key="5">
    <source>
        <dbReference type="Google" id="ProtNLM"/>
    </source>
</evidence>
<feature type="signal peptide" evidence="2">
    <location>
        <begin position="1"/>
        <end position="22"/>
    </location>
</feature>
<evidence type="ECO:0000256" key="2">
    <source>
        <dbReference type="SAM" id="SignalP"/>
    </source>
</evidence>
<gene>
    <name evidence="3" type="ORF">SAMN04487995_1311</name>
</gene>
<protein>
    <recommendedName>
        <fullName evidence="5">Secreted protein</fullName>
    </recommendedName>
</protein>